<gene>
    <name evidence="3" type="ORF">X929_06895</name>
</gene>
<dbReference type="CDD" id="cd03801">
    <property type="entry name" value="GT4_PimA-like"/>
    <property type="match status" value="1"/>
</dbReference>
<organism evidence="3 4">
    <name type="scientific">Petrotoga olearia DSM 13574</name>
    <dbReference type="NCBI Taxonomy" id="1122955"/>
    <lineage>
        <taxon>Bacteria</taxon>
        <taxon>Thermotogati</taxon>
        <taxon>Thermotogota</taxon>
        <taxon>Thermotogae</taxon>
        <taxon>Petrotogales</taxon>
        <taxon>Petrotogaceae</taxon>
        <taxon>Petrotoga</taxon>
    </lineage>
</organism>
<proteinExistence type="predicted"/>
<evidence type="ECO:0000313" key="4">
    <source>
        <dbReference type="Proteomes" id="UP000236434"/>
    </source>
</evidence>
<dbReference type="EMBL" id="AZRL01000017">
    <property type="protein sequence ID" value="PNR95907.1"/>
    <property type="molecule type" value="Genomic_DNA"/>
</dbReference>
<feature type="domain" description="Glycosyl transferase family 1" evidence="2">
    <location>
        <begin position="250"/>
        <end position="409"/>
    </location>
</feature>
<dbReference type="Pfam" id="PF00534">
    <property type="entry name" value="Glycos_transf_1"/>
    <property type="match status" value="1"/>
</dbReference>
<dbReference type="SUPFAM" id="SSF53756">
    <property type="entry name" value="UDP-Glycosyltransferase/glycogen phosphorylase"/>
    <property type="match status" value="1"/>
</dbReference>
<dbReference type="OrthoDB" id="45595at2"/>
<sequence>MLLVKYELDKERKKNLKQKKLVLISGIIGPMKSSNQSFMNTAKGYLDNGFKVYHFAFYSKKNQKYELSALLKYENYKFFGIPNFLSYFVNGRRKKKNHKKNHNFWQLPNPNEILKPHSELTKSQFIFKLFYDISESLRQVIITPFLKPDIIYAYEIYAAMPGYVISKILNKPFVKRFQGTFIDKDNIDSKTTLFHKKAYEKDCTLNIMANDGTKGDVVLKKLGFKDDKILFLLNGLDERITKPAEKIKIQELKGKLNLEDKDLVLGIFNRFYPFKRIDRAVQLIKELKKDIKNPHLLIGGMSGPMEIPIKKFVKDYKLENYVTFLGQVKYDDMLAYYHICDVILILNDYANTGNQLLEAAYLGKQTIATDDGSNSKVLKYDNIHYVKPHNFLEESLKAALEIYKNKDRVKEKINEDILTWEERMKIEINKIDEIIAKWDK</sequence>
<comment type="caution">
    <text evidence="3">The sequence shown here is derived from an EMBL/GenBank/DDBJ whole genome shotgun (WGS) entry which is preliminary data.</text>
</comment>
<name>A0A2K1NZK9_9BACT</name>
<dbReference type="Gene3D" id="3.40.50.2000">
    <property type="entry name" value="Glycogen Phosphorylase B"/>
    <property type="match status" value="2"/>
</dbReference>
<evidence type="ECO:0000313" key="3">
    <source>
        <dbReference type="EMBL" id="PNR95907.1"/>
    </source>
</evidence>
<dbReference type="GO" id="GO:0016757">
    <property type="term" value="F:glycosyltransferase activity"/>
    <property type="evidence" value="ECO:0007669"/>
    <property type="project" value="InterPro"/>
</dbReference>
<dbReference type="AlphaFoldDB" id="A0A2K1NZK9"/>
<dbReference type="Proteomes" id="UP000236434">
    <property type="component" value="Unassembled WGS sequence"/>
</dbReference>
<dbReference type="PANTHER" id="PTHR46401:SF2">
    <property type="entry name" value="GLYCOSYLTRANSFERASE WBBK-RELATED"/>
    <property type="match status" value="1"/>
</dbReference>
<evidence type="ECO:0000259" key="2">
    <source>
        <dbReference type="Pfam" id="PF00534"/>
    </source>
</evidence>
<accession>A0A2K1NZK9</accession>
<keyword evidence="1" id="KW-0808">Transferase</keyword>
<dbReference type="GO" id="GO:0009103">
    <property type="term" value="P:lipopolysaccharide biosynthetic process"/>
    <property type="evidence" value="ECO:0007669"/>
    <property type="project" value="TreeGrafter"/>
</dbReference>
<dbReference type="InterPro" id="IPR001296">
    <property type="entry name" value="Glyco_trans_1"/>
</dbReference>
<dbReference type="PANTHER" id="PTHR46401">
    <property type="entry name" value="GLYCOSYLTRANSFERASE WBBK-RELATED"/>
    <property type="match status" value="1"/>
</dbReference>
<reference evidence="3 4" key="1">
    <citation type="submission" date="2013-12" db="EMBL/GenBank/DDBJ databases">
        <title>Comparative genomics of Petrotoga isolates.</title>
        <authorList>
            <person name="Nesbo C.L."/>
            <person name="Charchuk R."/>
            <person name="Chow K."/>
        </authorList>
    </citation>
    <scope>NUCLEOTIDE SEQUENCE [LARGE SCALE GENOMIC DNA]</scope>
    <source>
        <strain evidence="3 4">DSM 13574</strain>
    </source>
</reference>
<evidence type="ECO:0000256" key="1">
    <source>
        <dbReference type="ARBA" id="ARBA00022679"/>
    </source>
</evidence>
<protein>
    <recommendedName>
        <fullName evidence="2">Glycosyl transferase family 1 domain-containing protein</fullName>
    </recommendedName>
</protein>
<dbReference type="RefSeq" id="WP_103067257.1">
    <property type="nucleotide sequence ID" value="NZ_AZRL01000017.1"/>
</dbReference>